<gene>
    <name evidence="4" type="ORF">CERSUDRAFT_84541</name>
</gene>
<proteinExistence type="predicted"/>
<keyword evidence="5" id="KW-1185">Reference proteome</keyword>
<dbReference type="Pfam" id="PF20152">
    <property type="entry name" value="DUF6534"/>
    <property type="match status" value="1"/>
</dbReference>
<feature type="transmembrane region" description="Helical" evidence="2">
    <location>
        <begin position="20"/>
        <end position="41"/>
    </location>
</feature>
<dbReference type="InterPro" id="IPR045339">
    <property type="entry name" value="DUF6534"/>
</dbReference>
<dbReference type="HOGENOM" id="CLU_046025_2_1_1"/>
<feature type="region of interest" description="Disordered" evidence="1">
    <location>
        <begin position="309"/>
        <end position="332"/>
    </location>
</feature>
<dbReference type="OrthoDB" id="2953893at2759"/>
<feature type="transmembrane region" description="Helical" evidence="2">
    <location>
        <begin position="53"/>
        <end position="71"/>
    </location>
</feature>
<feature type="transmembrane region" description="Helical" evidence="2">
    <location>
        <begin position="232"/>
        <end position="253"/>
    </location>
</feature>
<dbReference type="PANTHER" id="PTHR40465:SF1">
    <property type="entry name" value="DUF6534 DOMAIN-CONTAINING PROTEIN"/>
    <property type="match status" value="1"/>
</dbReference>
<feature type="transmembrane region" description="Helical" evidence="2">
    <location>
        <begin position="125"/>
        <end position="146"/>
    </location>
</feature>
<reference evidence="4 5" key="1">
    <citation type="journal article" date="2012" name="Proc. Natl. Acad. Sci. U.S.A.">
        <title>Comparative genomics of Ceriporiopsis subvermispora and Phanerochaete chrysosporium provide insight into selective ligninolysis.</title>
        <authorList>
            <person name="Fernandez-Fueyo E."/>
            <person name="Ruiz-Duenas F.J."/>
            <person name="Ferreira P."/>
            <person name="Floudas D."/>
            <person name="Hibbett D.S."/>
            <person name="Canessa P."/>
            <person name="Larrondo L.F."/>
            <person name="James T.Y."/>
            <person name="Seelenfreund D."/>
            <person name="Lobos S."/>
            <person name="Polanco R."/>
            <person name="Tello M."/>
            <person name="Honda Y."/>
            <person name="Watanabe T."/>
            <person name="Watanabe T."/>
            <person name="Ryu J.S."/>
            <person name="Kubicek C.P."/>
            <person name="Schmoll M."/>
            <person name="Gaskell J."/>
            <person name="Hammel K.E."/>
            <person name="St John F.J."/>
            <person name="Vanden Wymelenberg A."/>
            <person name="Sabat G."/>
            <person name="Splinter BonDurant S."/>
            <person name="Syed K."/>
            <person name="Yadav J.S."/>
            <person name="Doddapaneni H."/>
            <person name="Subramanian V."/>
            <person name="Lavin J.L."/>
            <person name="Oguiza J.A."/>
            <person name="Perez G."/>
            <person name="Pisabarro A.G."/>
            <person name="Ramirez L."/>
            <person name="Santoyo F."/>
            <person name="Master E."/>
            <person name="Coutinho P.M."/>
            <person name="Henrissat B."/>
            <person name="Lombard V."/>
            <person name="Magnuson J.K."/>
            <person name="Kuees U."/>
            <person name="Hori C."/>
            <person name="Igarashi K."/>
            <person name="Samejima M."/>
            <person name="Held B.W."/>
            <person name="Barry K.W."/>
            <person name="LaButti K.M."/>
            <person name="Lapidus A."/>
            <person name="Lindquist E.A."/>
            <person name="Lucas S.M."/>
            <person name="Riley R."/>
            <person name="Salamov A.A."/>
            <person name="Hoffmeister D."/>
            <person name="Schwenk D."/>
            <person name="Hadar Y."/>
            <person name="Yarden O."/>
            <person name="de Vries R.P."/>
            <person name="Wiebenga A."/>
            <person name="Stenlid J."/>
            <person name="Eastwood D."/>
            <person name="Grigoriev I.V."/>
            <person name="Berka R.M."/>
            <person name="Blanchette R.A."/>
            <person name="Kersten P."/>
            <person name="Martinez A.T."/>
            <person name="Vicuna R."/>
            <person name="Cullen D."/>
        </authorList>
    </citation>
    <scope>NUCLEOTIDE SEQUENCE [LARGE SCALE GENOMIC DNA]</scope>
    <source>
        <strain evidence="4 5">B</strain>
    </source>
</reference>
<evidence type="ECO:0000259" key="3">
    <source>
        <dbReference type="Pfam" id="PF20152"/>
    </source>
</evidence>
<feature type="transmembrane region" description="Helical" evidence="2">
    <location>
        <begin position="206"/>
        <end position="226"/>
    </location>
</feature>
<evidence type="ECO:0000256" key="1">
    <source>
        <dbReference type="SAM" id="MobiDB-lite"/>
    </source>
</evidence>
<sequence>MSEICAVEGVPVIQLVGPLVLGYQFNWALFGVLSVQMYIYHQAKMPDGRFVKTLVYGLYLLETVQTILATHDAWHEIALSWGNCVSLLGLYWAWLSQPVISGIASATIQCFYAWRIRVLSKSTPLALFIAAIALMQGSAAIAEGISVLVTQNVPGTQVDTFKITTVWLGGTAACDVIIASLMVYFLSRSRTGFRSTDSMLNTLIRIIVETGMATAIVAIIELSMFLSFKHNFYHIVPSLMLSKLYSNSLLVLLNNRLTISYRRDSEFTGSEVSGGRSRGEIDTQRSRGVVQVSIGRETFSDSIAMVKLPQGAEQSQEGSGSGASKPYDDDLV</sequence>
<dbReference type="AlphaFoldDB" id="M2RD91"/>
<evidence type="ECO:0000256" key="2">
    <source>
        <dbReference type="SAM" id="Phobius"/>
    </source>
</evidence>
<keyword evidence="2" id="KW-0812">Transmembrane</keyword>
<feature type="domain" description="DUF6534" evidence="3">
    <location>
        <begin position="171"/>
        <end position="256"/>
    </location>
</feature>
<evidence type="ECO:0000313" key="4">
    <source>
        <dbReference type="EMBL" id="EMD36397.1"/>
    </source>
</evidence>
<dbReference type="EMBL" id="KB445798">
    <property type="protein sequence ID" value="EMD36397.1"/>
    <property type="molecule type" value="Genomic_DNA"/>
</dbReference>
<keyword evidence="2" id="KW-0472">Membrane</keyword>
<accession>M2RD91</accession>
<feature type="transmembrane region" description="Helical" evidence="2">
    <location>
        <begin position="166"/>
        <end position="186"/>
    </location>
</feature>
<feature type="transmembrane region" description="Helical" evidence="2">
    <location>
        <begin position="91"/>
        <end position="113"/>
    </location>
</feature>
<organism evidence="4 5">
    <name type="scientific">Ceriporiopsis subvermispora (strain B)</name>
    <name type="common">White-rot fungus</name>
    <name type="synonym">Gelatoporia subvermispora</name>
    <dbReference type="NCBI Taxonomy" id="914234"/>
    <lineage>
        <taxon>Eukaryota</taxon>
        <taxon>Fungi</taxon>
        <taxon>Dikarya</taxon>
        <taxon>Basidiomycota</taxon>
        <taxon>Agaricomycotina</taxon>
        <taxon>Agaricomycetes</taxon>
        <taxon>Polyporales</taxon>
        <taxon>Gelatoporiaceae</taxon>
        <taxon>Gelatoporia</taxon>
    </lineage>
</organism>
<dbReference type="PANTHER" id="PTHR40465">
    <property type="entry name" value="CHROMOSOME 1, WHOLE GENOME SHOTGUN SEQUENCE"/>
    <property type="match status" value="1"/>
</dbReference>
<protein>
    <recommendedName>
        <fullName evidence="3">DUF6534 domain-containing protein</fullName>
    </recommendedName>
</protein>
<dbReference type="Proteomes" id="UP000016930">
    <property type="component" value="Unassembled WGS sequence"/>
</dbReference>
<name>M2RD91_CERS8</name>
<evidence type="ECO:0000313" key="5">
    <source>
        <dbReference type="Proteomes" id="UP000016930"/>
    </source>
</evidence>
<keyword evidence="2" id="KW-1133">Transmembrane helix</keyword>
<feature type="compositionally biased region" description="Low complexity" evidence="1">
    <location>
        <begin position="310"/>
        <end position="324"/>
    </location>
</feature>